<sequence>MKSFAALLALPLALAAPILEVRTGASAVPGEFIVVLKPEATQDDLHYNVESATSMLGGKKPKHSYSFGSFKGYHVSASDELIKDIANFTEVAYIEPDVTITINALKTQTKAPWGLARISSKVPGTTNYTYDDSAGAGTYSYIIDTGIYLNHEDFEGRATFGASFVDGDASQTDGNGHGTHVAGTTGSKTYGVAKKTNLIAVKVLDSEGSGQLSQVIAGMQWAVNDATNKSRIGKAVGNMSLGASRVTSQAVNDAAAAAVQAGLFLSVAAGNDGGLASLSSPASEPSVCTVAATDKTDRRASFSNYGSAVDVFAPGVDVISTWNDGATNTISGTSMAAPHVAGLGAYLLALEGARTPAALCSRIQKLSTSGIVKNSLTPNNLLAFNGATTA</sequence>
<dbReference type="AlphaFoldDB" id="A0AAW0R974"/>
<dbReference type="SUPFAM" id="SSF52743">
    <property type="entry name" value="Subtilisin-like"/>
    <property type="match status" value="1"/>
</dbReference>
<keyword evidence="3 8" id="KW-0732">Signal</keyword>
<dbReference type="FunFam" id="3.40.50.200:FF:000014">
    <property type="entry name" value="Proteinase K"/>
    <property type="match status" value="1"/>
</dbReference>
<feature type="chain" id="PRO_5043878100" evidence="8">
    <location>
        <begin position="16"/>
        <end position="390"/>
    </location>
</feature>
<dbReference type="InterPro" id="IPR037045">
    <property type="entry name" value="S8pro/Inhibitor_I9_sf"/>
</dbReference>
<name>A0AAW0R974_9PEZI</name>
<dbReference type="InterPro" id="IPR023828">
    <property type="entry name" value="Peptidase_S8_Ser-AS"/>
</dbReference>
<evidence type="ECO:0000256" key="8">
    <source>
        <dbReference type="SAM" id="SignalP"/>
    </source>
</evidence>
<evidence type="ECO:0000259" key="10">
    <source>
        <dbReference type="Pfam" id="PF05922"/>
    </source>
</evidence>
<keyword evidence="5 6" id="KW-0720">Serine protease</keyword>
<dbReference type="PROSITE" id="PS51892">
    <property type="entry name" value="SUBTILASE"/>
    <property type="match status" value="1"/>
</dbReference>
<dbReference type="InterPro" id="IPR010259">
    <property type="entry name" value="S8pro/Inhibitor_I9"/>
</dbReference>
<evidence type="ECO:0000259" key="9">
    <source>
        <dbReference type="Pfam" id="PF00082"/>
    </source>
</evidence>
<gene>
    <name evidence="11" type="ORF">PG999_002740</name>
</gene>
<dbReference type="InterPro" id="IPR000209">
    <property type="entry name" value="Peptidase_S8/S53_dom"/>
</dbReference>
<feature type="signal peptide" evidence="8">
    <location>
        <begin position="1"/>
        <end position="15"/>
    </location>
</feature>
<keyword evidence="12" id="KW-1185">Reference proteome</keyword>
<keyword evidence="4 6" id="KW-0378">Hydrolase</keyword>
<evidence type="ECO:0000256" key="1">
    <source>
        <dbReference type="ARBA" id="ARBA00011073"/>
    </source>
</evidence>
<dbReference type="Pfam" id="PF00082">
    <property type="entry name" value="Peptidase_S8"/>
    <property type="match status" value="1"/>
</dbReference>
<evidence type="ECO:0000256" key="2">
    <source>
        <dbReference type="ARBA" id="ARBA00022670"/>
    </source>
</evidence>
<feature type="active site" description="Charge relay system" evidence="6">
    <location>
        <position position="144"/>
    </location>
</feature>
<dbReference type="GO" id="GO:0006508">
    <property type="term" value="P:proteolysis"/>
    <property type="evidence" value="ECO:0007669"/>
    <property type="project" value="UniProtKB-KW"/>
</dbReference>
<dbReference type="PRINTS" id="PR00723">
    <property type="entry name" value="SUBTILISIN"/>
</dbReference>
<protein>
    <submittedName>
        <fullName evidence="11">Oryzin</fullName>
    </submittedName>
</protein>
<evidence type="ECO:0000256" key="6">
    <source>
        <dbReference type="PROSITE-ProRule" id="PRU01240"/>
    </source>
</evidence>
<dbReference type="SUPFAM" id="SSF54897">
    <property type="entry name" value="Protease propeptides/inhibitors"/>
    <property type="match status" value="1"/>
</dbReference>
<dbReference type="EMBL" id="JAQQWP010000002">
    <property type="protein sequence ID" value="KAK8130360.1"/>
    <property type="molecule type" value="Genomic_DNA"/>
</dbReference>
<evidence type="ECO:0000256" key="5">
    <source>
        <dbReference type="ARBA" id="ARBA00022825"/>
    </source>
</evidence>
<dbReference type="InterPro" id="IPR036852">
    <property type="entry name" value="Peptidase_S8/S53_dom_sf"/>
</dbReference>
<evidence type="ECO:0000256" key="4">
    <source>
        <dbReference type="ARBA" id="ARBA00022801"/>
    </source>
</evidence>
<dbReference type="Proteomes" id="UP001392437">
    <property type="component" value="Unassembled WGS sequence"/>
</dbReference>
<dbReference type="InterPro" id="IPR050131">
    <property type="entry name" value="Peptidase_S8_subtilisin-like"/>
</dbReference>
<organism evidence="11 12">
    <name type="scientific">Apiospora kogelbergensis</name>
    <dbReference type="NCBI Taxonomy" id="1337665"/>
    <lineage>
        <taxon>Eukaryota</taxon>
        <taxon>Fungi</taxon>
        <taxon>Dikarya</taxon>
        <taxon>Ascomycota</taxon>
        <taxon>Pezizomycotina</taxon>
        <taxon>Sordariomycetes</taxon>
        <taxon>Xylariomycetidae</taxon>
        <taxon>Amphisphaeriales</taxon>
        <taxon>Apiosporaceae</taxon>
        <taxon>Apiospora</taxon>
    </lineage>
</organism>
<feature type="domain" description="Peptidase S8/S53" evidence="9">
    <location>
        <begin position="142"/>
        <end position="359"/>
    </location>
</feature>
<dbReference type="Gene3D" id="3.40.50.200">
    <property type="entry name" value="Peptidase S8/S53 domain"/>
    <property type="match status" value="1"/>
</dbReference>
<proteinExistence type="inferred from homology"/>
<comment type="similarity">
    <text evidence="1 6 7">Belongs to the peptidase S8 family.</text>
</comment>
<feature type="domain" description="Inhibitor I9" evidence="10">
    <location>
        <begin position="32"/>
        <end position="101"/>
    </location>
</feature>
<feature type="active site" description="Charge relay system" evidence="6">
    <location>
        <position position="177"/>
    </location>
</feature>
<dbReference type="PROSITE" id="PS00136">
    <property type="entry name" value="SUBTILASE_ASP"/>
    <property type="match status" value="1"/>
</dbReference>
<dbReference type="GO" id="GO:0005576">
    <property type="term" value="C:extracellular region"/>
    <property type="evidence" value="ECO:0007669"/>
    <property type="project" value="UniProtKB-ARBA"/>
</dbReference>
<dbReference type="InterPro" id="IPR015500">
    <property type="entry name" value="Peptidase_S8_subtilisin-rel"/>
</dbReference>
<evidence type="ECO:0000256" key="7">
    <source>
        <dbReference type="RuleBase" id="RU003355"/>
    </source>
</evidence>
<dbReference type="PANTHER" id="PTHR43806">
    <property type="entry name" value="PEPTIDASE S8"/>
    <property type="match status" value="1"/>
</dbReference>
<keyword evidence="2 6" id="KW-0645">Protease</keyword>
<dbReference type="Gene3D" id="3.30.70.80">
    <property type="entry name" value="Peptidase S8 propeptide/proteinase inhibitor I9"/>
    <property type="match status" value="1"/>
</dbReference>
<evidence type="ECO:0000313" key="12">
    <source>
        <dbReference type="Proteomes" id="UP001392437"/>
    </source>
</evidence>
<evidence type="ECO:0000256" key="3">
    <source>
        <dbReference type="ARBA" id="ARBA00022729"/>
    </source>
</evidence>
<dbReference type="Pfam" id="PF05922">
    <property type="entry name" value="Inhibitor_I9"/>
    <property type="match status" value="1"/>
</dbReference>
<dbReference type="CDD" id="cd04077">
    <property type="entry name" value="Peptidases_S8_PCSK9_ProteinaseK_like"/>
    <property type="match status" value="1"/>
</dbReference>
<accession>A0AAW0R974</accession>
<feature type="active site" description="Charge relay system" evidence="6">
    <location>
        <position position="334"/>
    </location>
</feature>
<dbReference type="InterPro" id="IPR023827">
    <property type="entry name" value="Peptidase_S8_Asp-AS"/>
</dbReference>
<comment type="caution">
    <text evidence="11">The sequence shown here is derived from an EMBL/GenBank/DDBJ whole genome shotgun (WGS) entry which is preliminary data.</text>
</comment>
<dbReference type="InterPro" id="IPR034193">
    <property type="entry name" value="PCSK9_ProteinaseK-like"/>
</dbReference>
<dbReference type="PANTHER" id="PTHR43806:SF58">
    <property type="entry name" value="ALKALINE PROTEASE 1-RELATED"/>
    <property type="match status" value="1"/>
</dbReference>
<evidence type="ECO:0000313" key="11">
    <source>
        <dbReference type="EMBL" id="KAK8130360.1"/>
    </source>
</evidence>
<dbReference type="GO" id="GO:0004252">
    <property type="term" value="F:serine-type endopeptidase activity"/>
    <property type="evidence" value="ECO:0007669"/>
    <property type="project" value="UniProtKB-UniRule"/>
</dbReference>
<reference evidence="11 12" key="1">
    <citation type="submission" date="2023-01" db="EMBL/GenBank/DDBJ databases">
        <title>Analysis of 21 Apiospora genomes using comparative genomics revels a genus with tremendous synthesis potential of carbohydrate active enzymes and secondary metabolites.</title>
        <authorList>
            <person name="Sorensen T."/>
        </authorList>
    </citation>
    <scope>NUCLEOTIDE SEQUENCE [LARGE SCALE GENOMIC DNA]</scope>
    <source>
        <strain evidence="11 12">CBS 117206</strain>
    </source>
</reference>
<dbReference type="PROSITE" id="PS00138">
    <property type="entry name" value="SUBTILASE_SER"/>
    <property type="match status" value="1"/>
</dbReference>